<gene>
    <name evidence="2" type="ORF">VNO77_02025</name>
</gene>
<protein>
    <submittedName>
        <fullName evidence="2">Uncharacterized protein</fullName>
    </submittedName>
</protein>
<name>A0AAN9MYM7_CANGL</name>
<feature type="compositionally biased region" description="Polar residues" evidence="1">
    <location>
        <begin position="1"/>
        <end position="22"/>
    </location>
</feature>
<evidence type="ECO:0000256" key="1">
    <source>
        <dbReference type="SAM" id="MobiDB-lite"/>
    </source>
</evidence>
<evidence type="ECO:0000313" key="3">
    <source>
        <dbReference type="Proteomes" id="UP001367508"/>
    </source>
</evidence>
<reference evidence="2 3" key="1">
    <citation type="submission" date="2024-01" db="EMBL/GenBank/DDBJ databases">
        <title>The genomes of 5 underutilized Papilionoideae crops provide insights into root nodulation and disease resistanc.</title>
        <authorList>
            <person name="Jiang F."/>
        </authorList>
    </citation>
    <scope>NUCLEOTIDE SEQUENCE [LARGE SCALE GENOMIC DNA]</scope>
    <source>
        <strain evidence="2">LVBAO_FW01</strain>
        <tissue evidence="2">Leaves</tissue>
    </source>
</reference>
<feature type="region of interest" description="Disordered" evidence="1">
    <location>
        <begin position="1"/>
        <end position="50"/>
    </location>
</feature>
<comment type="caution">
    <text evidence="2">The sequence shown here is derived from an EMBL/GenBank/DDBJ whole genome shotgun (WGS) entry which is preliminary data.</text>
</comment>
<evidence type="ECO:0000313" key="2">
    <source>
        <dbReference type="EMBL" id="KAK7360053.1"/>
    </source>
</evidence>
<dbReference type="EMBL" id="JAYMYQ010000001">
    <property type="protein sequence ID" value="KAK7360053.1"/>
    <property type="molecule type" value="Genomic_DNA"/>
</dbReference>
<dbReference type="Proteomes" id="UP001367508">
    <property type="component" value="Unassembled WGS sequence"/>
</dbReference>
<sequence>MPQTDHTTQLNMLNQKSSQALNSERPLEFPRKFLDDLDERTETKSKPPQIFTVTSPRNLQISEFFLSPPLNPISQPQLFQSQVLVPKCPDL</sequence>
<dbReference type="AlphaFoldDB" id="A0AAN9MYM7"/>
<accession>A0AAN9MYM7</accession>
<keyword evidence="3" id="KW-1185">Reference proteome</keyword>
<organism evidence="2 3">
    <name type="scientific">Canavalia gladiata</name>
    <name type="common">Sword bean</name>
    <name type="synonym">Dolichos gladiatus</name>
    <dbReference type="NCBI Taxonomy" id="3824"/>
    <lineage>
        <taxon>Eukaryota</taxon>
        <taxon>Viridiplantae</taxon>
        <taxon>Streptophyta</taxon>
        <taxon>Embryophyta</taxon>
        <taxon>Tracheophyta</taxon>
        <taxon>Spermatophyta</taxon>
        <taxon>Magnoliopsida</taxon>
        <taxon>eudicotyledons</taxon>
        <taxon>Gunneridae</taxon>
        <taxon>Pentapetalae</taxon>
        <taxon>rosids</taxon>
        <taxon>fabids</taxon>
        <taxon>Fabales</taxon>
        <taxon>Fabaceae</taxon>
        <taxon>Papilionoideae</taxon>
        <taxon>50 kb inversion clade</taxon>
        <taxon>NPAAA clade</taxon>
        <taxon>indigoferoid/millettioid clade</taxon>
        <taxon>Phaseoleae</taxon>
        <taxon>Canavalia</taxon>
    </lineage>
</organism>
<proteinExistence type="predicted"/>
<feature type="compositionally biased region" description="Basic and acidic residues" evidence="1">
    <location>
        <begin position="25"/>
        <end position="45"/>
    </location>
</feature>